<dbReference type="EMBL" id="MFDU01000005">
    <property type="protein sequence ID" value="OGE64611.1"/>
    <property type="molecule type" value="Genomic_DNA"/>
</dbReference>
<dbReference type="InterPro" id="IPR053925">
    <property type="entry name" value="RecX_HTH_3rd"/>
</dbReference>
<sequence>MKITSVEPQKKNPKRFNIFLDGVFVFGADEDLVVDYRLIIGKEITPSDLEKLLKGSEIGKLMERMYRLFNIRQRSEKEVREYIRNLSFKRKLKDREEISEFATNSLIEKLQKKGMLNDLEFARSWMEARGKKFGINRIKQELYKKGINREIIEEVMNSEFRVQNSETVAENQLERKLERWKNLKPMEFRKKAFDFLLRRGFEYEIVKNIVEKIMEKG</sequence>
<evidence type="ECO:0000259" key="6">
    <source>
        <dbReference type="Pfam" id="PF02631"/>
    </source>
</evidence>
<accession>A0A1F5MGV8</accession>
<evidence type="ECO:0000256" key="4">
    <source>
        <dbReference type="ARBA" id="ARBA00022490"/>
    </source>
</evidence>
<proteinExistence type="inferred from homology"/>
<comment type="similarity">
    <text evidence="2 5">Belongs to the RecX family.</text>
</comment>
<dbReference type="GO" id="GO:0006282">
    <property type="term" value="P:regulation of DNA repair"/>
    <property type="evidence" value="ECO:0007669"/>
    <property type="project" value="UniProtKB-UniRule"/>
</dbReference>
<dbReference type="HAMAP" id="MF_01114">
    <property type="entry name" value="RecX"/>
    <property type="match status" value="1"/>
</dbReference>
<dbReference type="InterPro" id="IPR036388">
    <property type="entry name" value="WH-like_DNA-bd_sf"/>
</dbReference>
<feature type="domain" description="RecX second three-helical" evidence="6">
    <location>
        <begin position="117"/>
        <end position="156"/>
    </location>
</feature>
<dbReference type="Gene3D" id="1.10.10.10">
    <property type="entry name" value="Winged helix-like DNA-binding domain superfamily/Winged helix DNA-binding domain"/>
    <property type="match status" value="3"/>
</dbReference>
<dbReference type="GO" id="GO:0005737">
    <property type="term" value="C:cytoplasm"/>
    <property type="evidence" value="ECO:0007669"/>
    <property type="project" value="UniProtKB-SubCell"/>
</dbReference>
<evidence type="ECO:0000256" key="1">
    <source>
        <dbReference type="ARBA" id="ARBA00004496"/>
    </source>
</evidence>
<protein>
    <recommendedName>
        <fullName evidence="3 5">Regulatory protein RecX</fullName>
    </recommendedName>
</protein>
<evidence type="ECO:0000256" key="3">
    <source>
        <dbReference type="ARBA" id="ARBA00018111"/>
    </source>
</evidence>
<evidence type="ECO:0000259" key="7">
    <source>
        <dbReference type="Pfam" id="PF21981"/>
    </source>
</evidence>
<gene>
    <name evidence="5" type="primary">recX</name>
    <name evidence="8" type="ORF">A3J13_01270</name>
</gene>
<name>A0A1F5MGV8_9BACT</name>
<dbReference type="Proteomes" id="UP000183317">
    <property type="component" value="Unassembled WGS sequence"/>
</dbReference>
<organism evidence="8 9">
    <name type="scientific">Candidatus Daviesbacteria bacterium RIFCSPLOWO2_02_FULL_36_8</name>
    <dbReference type="NCBI Taxonomy" id="1797793"/>
    <lineage>
        <taxon>Bacteria</taxon>
        <taxon>Candidatus Daviesiibacteriota</taxon>
    </lineage>
</organism>
<dbReference type="PANTHER" id="PTHR33602">
    <property type="entry name" value="REGULATORY PROTEIN RECX FAMILY PROTEIN"/>
    <property type="match status" value="1"/>
</dbReference>
<dbReference type="Pfam" id="PF21981">
    <property type="entry name" value="RecX_HTH3"/>
    <property type="match status" value="1"/>
</dbReference>
<evidence type="ECO:0000313" key="9">
    <source>
        <dbReference type="Proteomes" id="UP000183317"/>
    </source>
</evidence>
<dbReference type="InterPro" id="IPR003783">
    <property type="entry name" value="Regulatory_RecX"/>
</dbReference>
<comment type="subcellular location">
    <subcellularLocation>
        <location evidence="1 5">Cytoplasm</location>
    </subcellularLocation>
</comment>
<dbReference type="InterPro" id="IPR053924">
    <property type="entry name" value="RecX_HTH_2nd"/>
</dbReference>
<feature type="domain" description="RecX third three-helical" evidence="7">
    <location>
        <begin position="168"/>
        <end position="209"/>
    </location>
</feature>
<dbReference type="PANTHER" id="PTHR33602:SF1">
    <property type="entry name" value="REGULATORY PROTEIN RECX FAMILY PROTEIN"/>
    <property type="match status" value="1"/>
</dbReference>
<keyword evidence="4 5" id="KW-0963">Cytoplasm</keyword>
<reference evidence="8 9" key="1">
    <citation type="journal article" date="2016" name="Nat. Commun.">
        <title>Thousands of microbial genomes shed light on interconnected biogeochemical processes in an aquifer system.</title>
        <authorList>
            <person name="Anantharaman K."/>
            <person name="Brown C.T."/>
            <person name="Hug L.A."/>
            <person name="Sharon I."/>
            <person name="Castelle C.J."/>
            <person name="Probst A.J."/>
            <person name="Thomas B.C."/>
            <person name="Singh A."/>
            <person name="Wilkins M.J."/>
            <person name="Karaoz U."/>
            <person name="Brodie E.L."/>
            <person name="Williams K.H."/>
            <person name="Hubbard S.S."/>
            <person name="Banfield J.F."/>
        </authorList>
    </citation>
    <scope>NUCLEOTIDE SEQUENCE [LARGE SCALE GENOMIC DNA]</scope>
</reference>
<dbReference type="Pfam" id="PF02631">
    <property type="entry name" value="RecX_HTH2"/>
    <property type="match status" value="1"/>
</dbReference>
<evidence type="ECO:0000256" key="5">
    <source>
        <dbReference type="HAMAP-Rule" id="MF_01114"/>
    </source>
</evidence>
<comment type="caution">
    <text evidence="8">The sequence shown here is derived from an EMBL/GenBank/DDBJ whole genome shotgun (WGS) entry which is preliminary data.</text>
</comment>
<dbReference type="AlphaFoldDB" id="A0A1F5MGV8"/>
<comment type="function">
    <text evidence="5">Modulates RecA activity.</text>
</comment>
<evidence type="ECO:0000256" key="2">
    <source>
        <dbReference type="ARBA" id="ARBA00009695"/>
    </source>
</evidence>
<evidence type="ECO:0000313" key="8">
    <source>
        <dbReference type="EMBL" id="OGE64611.1"/>
    </source>
</evidence>